<proteinExistence type="predicted"/>
<organism evidence="1">
    <name type="scientific">uncultured Caudovirales phage</name>
    <dbReference type="NCBI Taxonomy" id="2100421"/>
    <lineage>
        <taxon>Viruses</taxon>
        <taxon>Duplodnaviria</taxon>
        <taxon>Heunggongvirae</taxon>
        <taxon>Uroviricota</taxon>
        <taxon>Caudoviricetes</taxon>
        <taxon>Peduoviridae</taxon>
        <taxon>Maltschvirus</taxon>
        <taxon>Maltschvirus maltsch</taxon>
    </lineage>
</organism>
<accession>A0A6J7WFE0</accession>
<name>A0A6J7WFE0_9CAUD</name>
<reference evidence="1" key="1">
    <citation type="submission" date="2020-05" db="EMBL/GenBank/DDBJ databases">
        <authorList>
            <person name="Chiriac C."/>
            <person name="Salcher M."/>
            <person name="Ghai R."/>
            <person name="Kavagutti S V."/>
        </authorList>
    </citation>
    <scope>NUCLEOTIDE SEQUENCE</scope>
</reference>
<protein>
    <submittedName>
        <fullName evidence="1">Uncharacterized protein</fullName>
    </submittedName>
</protein>
<sequence length="182" mass="20296">MDLNVIAPLVEQIVKDTLRQRRYPFGRKITGVGNKIASSNLVNSVKVLPVKNGDQETLEIDIAAYGNFVDDGRQPGKKMVPISAITQWLTEKGIGIRDERGRFVKGHGKTRQSHKTAKKEGGILPIAFAIQRNIQKFGIRSAGFVQASLENIQNNDKIINLLEQQSMNELLNIINTKFNTTE</sequence>
<gene>
    <name evidence="1" type="ORF">UFOVP187_43</name>
</gene>
<dbReference type="EMBL" id="LR798237">
    <property type="protein sequence ID" value="CAB5212689.1"/>
    <property type="molecule type" value="Genomic_DNA"/>
</dbReference>
<evidence type="ECO:0000313" key="1">
    <source>
        <dbReference type="EMBL" id="CAB5212689.1"/>
    </source>
</evidence>